<dbReference type="AlphaFoldDB" id="A0A163M572"/>
<dbReference type="GO" id="GO:0016020">
    <property type="term" value="C:membrane"/>
    <property type="evidence" value="ECO:0007669"/>
    <property type="project" value="UniProtKB-SubCell"/>
</dbReference>
<feature type="transmembrane region" description="Helical" evidence="10">
    <location>
        <begin position="12"/>
        <end position="33"/>
    </location>
</feature>
<keyword evidence="7" id="KW-0449">Lipoprotein</keyword>
<evidence type="ECO:0000256" key="6">
    <source>
        <dbReference type="ARBA" id="ARBA00023139"/>
    </source>
</evidence>
<dbReference type="OrthoDB" id="9909019at2759"/>
<proteinExistence type="inferred from homology"/>
<evidence type="ECO:0000256" key="3">
    <source>
        <dbReference type="ARBA" id="ARBA00022692"/>
    </source>
</evidence>
<protein>
    <recommendedName>
        <fullName evidence="10">Palmitoyltransferase</fullName>
        <ecNumber evidence="10">2.3.1.225</ecNumber>
    </recommendedName>
</protein>
<organism evidence="12">
    <name type="scientific">Absidia glauca</name>
    <name type="common">Pin mould</name>
    <dbReference type="NCBI Taxonomy" id="4829"/>
    <lineage>
        <taxon>Eukaryota</taxon>
        <taxon>Fungi</taxon>
        <taxon>Fungi incertae sedis</taxon>
        <taxon>Mucoromycota</taxon>
        <taxon>Mucoromycotina</taxon>
        <taxon>Mucoromycetes</taxon>
        <taxon>Mucorales</taxon>
        <taxon>Cunninghamellaceae</taxon>
        <taxon>Absidia</taxon>
    </lineage>
</organism>
<feature type="domain" description="Palmitoyltransferase DHHC" evidence="11">
    <location>
        <begin position="115"/>
        <end position="149"/>
    </location>
</feature>
<evidence type="ECO:0000256" key="7">
    <source>
        <dbReference type="ARBA" id="ARBA00023288"/>
    </source>
</evidence>
<dbReference type="STRING" id="4829.A0A163M572"/>
<keyword evidence="5 10" id="KW-0472">Membrane</keyword>
<dbReference type="PROSITE" id="PS50216">
    <property type="entry name" value="DHHC"/>
    <property type="match status" value="1"/>
</dbReference>
<comment type="similarity">
    <text evidence="10">Belongs to the DHHC palmitoyltransferase family.</text>
</comment>
<comment type="subcellular location">
    <subcellularLocation>
        <location evidence="1">Membrane</location>
        <topology evidence="1">Multi-pass membrane protein</topology>
    </subcellularLocation>
</comment>
<evidence type="ECO:0000256" key="4">
    <source>
        <dbReference type="ARBA" id="ARBA00022989"/>
    </source>
</evidence>
<keyword evidence="2 10" id="KW-0808">Transferase</keyword>
<dbReference type="InterPro" id="IPR001594">
    <property type="entry name" value="Palmitoyltrfase_DHHC"/>
</dbReference>
<evidence type="ECO:0000256" key="8">
    <source>
        <dbReference type="ARBA" id="ARBA00023315"/>
    </source>
</evidence>
<dbReference type="PANTHER" id="PTHR12246">
    <property type="entry name" value="PALMITOYLTRANSFERASE ZDHHC16"/>
    <property type="match status" value="1"/>
</dbReference>
<evidence type="ECO:0000259" key="11">
    <source>
        <dbReference type="Pfam" id="PF01529"/>
    </source>
</evidence>
<keyword evidence="4 10" id="KW-1133">Transmembrane helix</keyword>
<gene>
    <name evidence="12" type="primary">ABSGL_07130.1 scaffold 8717</name>
</gene>
<keyword evidence="3 10" id="KW-0812">Transmembrane</keyword>
<evidence type="ECO:0000256" key="10">
    <source>
        <dbReference type="RuleBase" id="RU079119"/>
    </source>
</evidence>
<dbReference type="InterPro" id="IPR039859">
    <property type="entry name" value="PFA4/ZDH16/20/ERF2-like"/>
</dbReference>
<evidence type="ECO:0000256" key="2">
    <source>
        <dbReference type="ARBA" id="ARBA00022679"/>
    </source>
</evidence>
<evidence type="ECO:0000313" key="13">
    <source>
        <dbReference type="Proteomes" id="UP000078561"/>
    </source>
</evidence>
<name>A0A163M572_ABSGL</name>
<dbReference type="EC" id="2.3.1.225" evidence="10"/>
<dbReference type="InParanoid" id="A0A163M572"/>
<reference evidence="12" key="1">
    <citation type="submission" date="2016-04" db="EMBL/GenBank/DDBJ databases">
        <authorList>
            <person name="Evans L.H."/>
            <person name="Alamgir A."/>
            <person name="Owens N."/>
            <person name="Weber N.D."/>
            <person name="Virtaneva K."/>
            <person name="Barbian K."/>
            <person name="Babar A."/>
            <person name="Rosenke K."/>
        </authorList>
    </citation>
    <scope>NUCLEOTIDE SEQUENCE [LARGE SCALE GENOMIC DNA]</scope>
    <source>
        <strain evidence="12">CBS 101.48</strain>
    </source>
</reference>
<comment type="catalytic activity">
    <reaction evidence="9 10">
        <text>L-cysteinyl-[protein] + hexadecanoyl-CoA = S-hexadecanoyl-L-cysteinyl-[protein] + CoA</text>
        <dbReference type="Rhea" id="RHEA:36683"/>
        <dbReference type="Rhea" id="RHEA-COMP:10131"/>
        <dbReference type="Rhea" id="RHEA-COMP:11032"/>
        <dbReference type="ChEBI" id="CHEBI:29950"/>
        <dbReference type="ChEBI" id="CHEBI:57287"/>
        <dbReference type="ChEBI" id="CHEBI:57379"/>
        <dbReference type="ChEBI" id="CHEBI:74151"/>
        <dbReference type="EC" id="2.3.1.225"/>
    </reaction>
</comment>
<comment type="domain">
    <text evidence="10">The DHHC domain is required for palmitoyltransferase activity.</text>
</comment>
<feature type="transmembrane region" description="Helical" evidence="10">
    <location>
        <begin position="151"/>
        <end position="172"/>
    </location>
</feature>
<dbReference type="Pfam" id="PF01529">
    <property type="entry name" value="DHHC"/>
    <property type="match status" value="1"/>
</dbReference>
<evidence type="ECO:0000256" key="1">
    <source>
        <dbReference type="ARBA" id="ARBA00004141"/>
    </source>
</evidence>
<dbReference type="GO" id="GO:0019706">
    <property type="term" value="F:protein-cysteine S-palmitoyltransferase activity"/>
    <property type="evidence" value="ECO:0007669"/>
    <property type="project" value="UniProtKB-EC"/>
</dbReference>
<dbReference type="OMA" id="APFEDEW"/>
<keyword evidence="8 10" id="KW-0012">Acyltransferase</keyword>
<feature type="transmembrane region" description="Helical" evidence="10">
    <location>
        <begin position="53"/>
        <end position="75"/>
    </location>
</feature>
<keyword evidence="6" id="KW-0564">Palmitate</keyword>
<evidence type="ECO:0000256" key="9">
    <source>
        <dbReference type="ARBA" id="ARBA00048048"/>
    </source>
</evidence>
<dbReference type="EMBL" id="LT553527">
    <property type="protein sequence ID" value="SAM01389.1"/>
    <property type="molecule type" value="Genomic_DNA"/>
</dbReference>
<dbReference type="Proteomes" id="UP000078561">
    <property type="component" value="Unassembled WGS sequence"/>
</dbReference>
<keyword evidence="13" id="KW-1185">Reference proteome</keyword>
<evidence type="ECO:0000313" key="12">
    <source>
        <dbReference type="EMBL" id="SAM01389.1"/>
    </source>
</evidence>
<evidence type="ECO:0000256" key="5">
    <source>
        <dbReference type="ARBA" id="ARBA00023136"/>
    </source>
</evidence>
<accession>A0A163M572</accession>
<sequence>MVKIADRAIWGAGPVFIVIAVALIDMCVLAYYLVVFPANHHVSQLHAASILEIIDMIFTILFTLYMIYCIHFHYYMSIKTAPGSMDPPRSRSSLQDTTTSPQDALLQDEEAGNYPKTCKKCHLPKPERAHHCSVCNACVLRFDHHSSYFGFFGWSSFLLSLDILNPAWTYYFPRPLMAFAYLLSVCMGLALGGLCAWHYFLVLTGQTTVEFYSNYYEKGVAKSNGEIFVNMYDFGYMDNVRRFFNIGERYPWYTVFYPIPIPPHGNGRSFDKCWEFYMLPESQQQDTILTNQAVQDLEDIKDL</sequence>
<feature type="transmembrane region" description="Helical" evidence="10">
    <location>
        <begin position="178"/>
        <end position="202"/>
    </location>
</feature>